<organism evidence="10 11">
    <name type="scientific">Zhongshania marina</name>
    <dbReference type="NCBI Taxonomy" id="2304603"/>
    <lineage>
        <taxon>Bacteria</taxon>
        <taxon>Pseudomonadati</taxon>
        <taxon>Pseudomonadota</taxon>
        <taxon>Gammaproteobacteria</taxon>
        <taxon>Cellvibrionales</taxon>
        <taxon>Spongiibacteraceae</taxon>
        <taxon>Zhongshania</taxon>
    </lineage>
</organism>
<name>A0A2S4HGT8_9GAMM</name>
<dbReference type="InterPro" id="IPR000673">
    <property type="entry name" value="Sig_transdc_resp-reg_Me-estase"/>
</dbReference>
<keyword evidence="2 5" id="KW-0145">Chemotaxis</keyword>
<dbReference type="PANTHER" id="PTHR42872">
    <property type="entry name" value="PROTEIN-GLUTAMATE METHYLESTERASE/PROTEIN-GLUTAMINE GLUTAMINASE"/>
    <property type="match status" value="1"/>
</dbReference>
<feature type="active site" evidence="5 6">
    <location>
        <position position="172"/>
    </location>
</feature>
<evidence type="ECO:0000256" key="2">
    <source>
        <dbReference type="ARBA" id="ARBA00022500"/>
    </source>
</evidence>
<dbReference type="GO" id="GO:0000156">
    <property type="term" value="F:phosphorelay response regulator activity"/>
    <property type="evidence" value="ECO:0007669"/>
    <property type="project" value="InterPro"/>
</dbReference>
<evidence type="ECO:0000256" key="3">
    <source>
        <dbReference type="ARBA" id="ARBA00022801"/>
    </source>
</evidence>
<accession>A0A2S4HGT8</accession>
<dbReference type="GO" id="GO:0006935">
    <property type="term" value="P:chemotaxis"/>
    <property type="evidence" value="ECO:0007669"/>
    <property type="project" value="UniProtKB-UniRule"/>
</dbReference>
<dbReference type="RefSeq" id="WP_103684082.1">
    <property type="nucleotide sequence ID" value="NZ_PQGG01000019.1"/>
</dbReference>
<keyword evidence="3 5" id="KW-0378">Hydrolase</keyword>
<evidence type="ECO:0000259" key="8">
    <source>
        <dbReference type="PROSITE" id="PS50110"/>
    </source>
</evidence>
<dbReference type="GO" id="GO:0005737">
    <property type="term" value="C:cytoplasm"/>
    <property type="evidence" value="ECO:0007669"/>
    <property type="project" value="UniProtKB-SubCell"/>
</dbReference>
<dbReference type="SUPFAM" id="SSF52738">
    <property type="entry name" value="Methylesterase CheB, C-terminal domain"/>
    <property type="match status" value="1"/>
</dbReference>
<feature type="active site" evidence="5 6">
    <location>
        <position position="294"/>
    </location>
</feature>
<dbReference type="AlphaFoldDB" id="A0A2S4HGT8"/>
<evidence type="ECO:0000256" key="7">
    <source>
        <dbReference type="PROSITE-ProRule" id="PRU00169"/>
    </source>
</evidence>
<dbReference type="GO" id="GO:0050568">
    <property type="term" value="F:protein-glutamine glutaminase activity"/>
    <property type="evidence" value="ECO:0007669"/>
    <property type="project" value="UniProtKB-UniRule"/>
</dbReference>
<gene>
    <name evidence="5" type="primary">cheB</name>
    <name evidence="10" type="ORF">C0068_08605</name>
</gene>
<comment type="function">
    <text evidence="5">Involved in chemotaxis. Part of a chemotaxis signal transduction system that modulates chemotaxis in response to various stimuli. Catalyzes the demethylation of specific methylglutamate residues introduced into the chemoreceptors (methyl-accepting chemotaxis proteins or MCP) by CheR. Also mediates the irreversible deamidation of specific glutamine residues to glutamic acid.</text>
</comment>
<evidence type="ECO:0000259" key="9">
    <source>
        <dbReference type="PROSITE" id="PS50122"/>
    </source>
</evidence>
<sequence length="352" mass="37750">MTVENNPIRVVVVDDSALMRRVLSDILNSDMNIEVVATARDPFDAREKIKLHNPDVITLDVEMPRMDGLQFLKNLMRLRPMPVVMVSSLTTRHAGVTLEAMQMGAFDFVAKPEIDIARGLAESGQDIIEKVKAASQANVTHLATLAHARIPLAAPKISSYRTTDQLIAIGASTGGTEAIRVVLQGMPADCPGIVIVQHIPGMFSSSFAERLNSLCCVTVKEAEDGDRILSGHVYIAPGEKHLSVVRDGAQYRCRVSDEDPVNRHRPSVDVLFHSVATAAGSNATGVILTGMGKDGAIGMKAMHDKGAYTIAQSEQSSVVWGMPGSAVRLEGVDRVVELVDIAELLASSTAHA</sequence>
<comment type="caution">
    <text evidence="10">The sequence shown here is derived from an EMBL/GenBank/DDBJ whole genome shotgun (WGS) entry which is preliminary data.</text>
</comment>
<evidence type="ECO:0000313" key="10">
    <source>
        <dbReference type="EMBL" id="POP53140.1"/>
    </source>
</evidence>
<feature type="domain" description="Response regulatory" evidence="8">
    <location>
        <begin position="9"/>
        <end position="126"/>
    </location>
</feature>
<comment type="catalytic activity">
    <reaction evidence="5">
        <text>L-glutaminyl-[protein] + H2O = L-glutamyl-[protein] + NH4(+)</text>
        <dbReference type="Rhea" id="RHEA:16441"/>
        <dbReference type="Rhea" id="RHEA-COMP:10207"/>
        <dbReference type="Rhea" id="RHEA-COMP:10208"/>
        <dbReference type="ChEBI" id="CHEBI:15377"/>
        <dbReference type="ChEBI" id="CHEBI:28938"/>
        <dbReference type="ChEBI" id="CHEBI:29973"/>
        <dbReference type="ChEBI" id="CHEBI:30011"/>
        <dbReference type="EC" id="3.5.1.44"/>
    </reaction>
</comment>
<dbReference type="PIRSF" id="PIRSF000876">
    <property type="entry name" value="RR_chemtxs_CheB"/>
    <property type="match status" value="1"/>
</dbReference>
<dbReference type="PROSITE" id="PS50110">
    <property type="entry name" value="RESPONSE_REGULATORY"/>
    <property type="match status" value="1"/>
</dbReference>
<dbReference type="EMBL" id="PQGG01000019">
    <property type="protein sequence ID" value="POP53140.1"/>
    <property type="molecule type" value="Genomic_DNA"/>
</dbReference>
<keyword evidence="1 5" id="KW-0963">Cytoplasm</keyword>
<dbReference type="InterPro" id="IPR008248">
    <property type="entry name" value="CheB-like"/>
</dbReference>
<reference evidence="10" key="1">
    <citation type="submission" date="2018-01" db="EMBL/GenBank/DDBJ databases">
        <authorList>
            <person name="Yu X.-D."/>
        </authorList>
    </citation>
    <scope>NUCLEOTIDE SEQUENCE</scope>
    <source>
        <strain evidence="10">ZX-21</strain>
    </source>
</reference>
<dbReference type="PROSITE" id="PS50122">
    <property type="entry name" value="CHEB"/>
    <property type="match status" value="1"/>
</dbReference>
<dbReference type="Pfam" id="PF00072">
    <property type="entry name" value="Response_reg"/>
    <property type="match status" value="1"/>
</dbReference>
<comment type="PTM">
    <text evidence="5">Phosphorylated by CheA. Phosphorylation of the N-terminal regulatory domain activates the methylesterase activity.</text>
</comment>
<dbReference type="EC" id="3.1.1.61" evidence="5"/>
<dbReference type="PANTHER" id="PTHR42872:SF6">
    <property type="entry name" value="PROTEIN-GLUTAMATE METHYLESTERASE_PROTEIN-GLUTAMINE GLUTAMINASE"/>
    <property type="match status" value="1"/>
</dbReference>
<dbReference type="HAMAP" id="MF_00099">
    <property type="entry name" value="CheB_chemtxs"/>
    <property type="match status" value="1"/>
</dbReference>
<dbReference type="SUPFAM" id="SSF52172">
    <property type="entry name" value="CheY-like"/>
    <property type="match status" value="1"/>
</dbReference>
<evidence type="ECO:0000313" key="11">
    <source>
        <dbReference type="Proteomes" id="UP000237222"/>
    </source>
</evidence>
<dbReference type="OrthoDB" id="9793421at2"/>
<protein>
    <recommendedName>
        <fullName evidence="5">Protein-glutamate methylesterase/protein-glutamine glutaminase</fullName>
        <ecNumber evidence="5">3.1.1.61</ecNumber>
        <ecNumber evidence="5">3.5.1.44</ecNumber>
    </recommendedName>
</protein>
<dbReference type="GO" id="GO:0008984">
    <property type="term" value="F:protein-glutamate methylesterase activity"/>
    <property type="evidence" value="ECO:0007669"/>
    <property type="project" value="UniProtKB-UniRule"/>
</dbReference>
<dbReference type="InterPro" id="IPR035909">
    <property type="entry name" value="CheB_C"/>
</dbReference>
<dbReference type="NCBIfam" id="NF001965">
    <property type="entry name" value="PRK00742.1"/>
    <property type="match status" value="1"/>
</dbReference>
<dbReference type="CDD" id="cd17541">
    <property type="entry name" value="REC_CheB-like"/>
    <property type="match status" value="1"/>
</dbReference>
<comment type="similarity">
    <text evidence="5">Belongs to the CheB family.</text>
</comment>
<dbReference type="InterPro" id="IPR011006">
    <property type="entry name" value="CheY-like_superfamily"/>
</dbReference>
<feature type="active site" evidence="5 6">
    <location>
        <position position="198"/>
    </location>
</feature>
<feature type="domain" description="CheB-type methylesterase" evidence="9">
    <location>
        <begin position="160"/>
        <end position="352"/>
    </location>
</feature>
<dbReference type="Proteomes" id="UP000237222">
    <property type="component" value="Unassembled WGS sequence"/>
</dbReference>
<evidence type="ECO:0000256" key="4">
    <source>
        <dbReference type="ARBA" id="ARBA00048267"/>
    </source>
</evidence>
<evidence type="ECO:0000256" key="1">
    <source>
        <dbReference type="ARBA" id="ARBA00022490"/>
    </source>
</evidence>
<dbReference type="CDD" id="cd16432">
    <property type="entry name" value="CheB_Rec"/>
    <property type="match status" value="1"/>
</dbReference>
<dbReference type="Pfam" id="PF01339">
    <property type="entry name" value="CheB_methylest"/>
    <property type="match status" value="1"/>
</dbReference>
<dbReference type="InterPro" id="IPR001789">
    <property type="entry name" value="Sig_transdc_resp-reg_receiver"/>
</dbReference>
<comment type="catalytic activity">
    <reaction evidence="4 5">
        <text>[protein]-L-glutamate 5-O-methyl ester + H2O = L-glutamyl-[protein] + methanol + H(+)</text>
        <dbReference type="Rhea" id="RHEA:23236"/>
        <dbReference type="Rhea" id="RHEA-COMP:10208"/>
        <dbReference type="Rhea" id="RHEA-COMP:10311"/>
        <dbReference type="ChEBI" id="CHEBI:15377"/>
        <dbReference type="ChEBI" id="CHEBI:15378"/>
        <dbReference type="ChEBI" id="CHEBI:17790"/>
        <dbReference type="ChEBI" id="CHEBI:29973"/>
        <dbReference type="ChEBI" id="CHEBI:82795"/>
        <dbReference type="EC" id="3.1.1.61"/>
    </reaction>
</comment>
<feature type="modified residue" description="4-aspartylphosphate" evidence="5 7">
    <location>
        <position position="60"/>
    </location>
</feature>
<evidence type="ECO:0000256" key="6">
    <source>
        <dbReference type="PROSITE-ProRule" id="PRU00050"/>
    </source>
</evidence>
<comment type="subcellular location">
    <subcellularLocation>
        <location evidence="5">Cytoplasm</location>
    </subcellularLocation>
</comment>
<comment type="domain">
    <text evidence="5">Contains a C-terminal catalytic domain, and an N-terminal region which modulates catalytic activity.</text>
</comment>
<dbReference type="EC" id="3.5.1.44" evidence="5"/>
<dbReference type="Gene3D" id="3.40.50.2300">
    <property type="match status" value="1"/>
</dbReference>
<proteinExistence type="inferred from homology"/>
<evidence type="ECO:0000256" key="5">
    <source>
        <dbReference type="HAMAP-Rule" id="MF_00099"/>
    </source>
</evidence>
<dbReference type="Gene3D" id="3.40.50.180">
    <property type="entry name" value="Methylesterase CheB, C-terminal domain"/>
    <property type="match status" value="1"/>
</dbReference>
<dbReference type="NCBIfam" id="NF009206">
    <property type="entry name" value="PRK12555.1"/>
    <property type="match status" value="1"/>
</dbReference>
<keyword evidence="5 7" id="KW-0597">Phosphoprotein</keyword>
<dbReference type="SMART" id="SM00448">
    <property type="entry name" value="REC"/>
    <property type="match status" value="1"/>
</dbReference>